<name>A0AA40DLZ2_9PEZI</name>
<dbReference type="Gene3D" id="1.20.58.340">
    <property type="entry name" value="Magnesium transport protein CorA, transmembrane region"/>
    <property type="match status" value="1"/>
</dbReference>
<feature type="transmembrane region" description="Helical" evidence="1">
    <location>
        <begin position="472"/>
        <end position="490"/>
    </location>
</feature>
<dbReference type="EMBL" id="JAUKUA010000006">
    <property type="protein sequence ID" value="KAK0708649.1"/>
    <property type="molecule type" value="Genomic_DNA"/>
</dbReference>
<keyword evidence="4" id="KW-1185">Reference proteome</keyword>
<evidence type="ECO:0000313" key="3">
    <source>
        <dbReference type="EMBL" id="KAK0708649.1"/>
    </source>
</evidence>
<evidence type="ECO:0000313" key="4">
    <source>
        <dbReference type="Proteomes" id="UP001172102"/>
    </source>
</evidence>
<reference evidence="3" key="1">
    <citation type="submission" date="2023-06" db="EMBL/GenBank/DDBJ databases">
        <title>Genome-scale phylogeny and comparative genomics of the fungal order Sordariales.</title>
        <authorList>
            <consortium name="Lawrence Berkeley National Laboratory"/>
            <person name="Hensen N."/>
            <person name="Bonometti L."/>
            <person name="Westerberg I."/>
            <person name="Brannstrom I.O."/>
            <person name="Guillou S."/>
            <person name="Cros-Aarteil S."/>
            <person name="Calhoun S."/>
            <person name="Haridas S."/>
            <person name="Kuo A."/>
            <person name="Mondo S."/>
            <person name="Pangilinan J."/>
            <person name="Riley R."/>
            <person name="Labutti K."/>
            <person name="Andreopoulos B."/>
            <person name="Lipzen A."/>
            <person name="Chen C."/>
            <person name="Yanf M."/>
            <person name="Daum C."/>
            <person name="Ng V."/>
            <person name="Clum A."/>
            <person name="Steindorff A."/>
            <person name="Ohm R."/>
            <person name="Martin F."/>
            <person name="Silar P."/>
            <person name="Natvig D."/>
            <person name="Lalanne C."/>
            <person name="Gautier V."/>
            <person name="Ament-Velasquez S.L."/>
            <person name="Kruys A."/>
            <person name="Hutchinson M.I."/>
            <person name="Powell A.J."/>
            <person name="Barry K."/>
            <person name="Miller A.N."/>
            <person name="Grigoriev I.V."/>
            <person name="Debuchy R."/>
            <person name="Gladieux P."/>
            <person name="Thoren M.H."/>
            <person name="Johannesson H."/>
        </authorList>
    </citation>
    <scope>NUCLEOTIDE SEQUENCE</scope>
    <source>
        <strain evidence="3">SMH4607-1</strain>
    </source>
</reference>
<feature type="transmembrane region" description="Helical" evidence="1">
    <location>
        <begin position="425"/>
        <end position="452"/>
    </location>
</feature>
<dbReference type="Proteomes" id="UP001172102">
    <property type="component" value="Unassembled WGS sequence"/>
</dbReference>
<proteinExistence type="predicted"/>
<keyword evidence="1" id="KW-0812">Transmembrane</keyword>
<dbReference type="Pfam" id="PF26616">
    <property type="entry name" value="CorA-like"/>
    <property type="match status" value="1"/>
</dbReference>
<dbReference type="InterPro" id="IPR058257">
    <property type="entry name" value="CorA-like_dom"/>
</dbReference>
<evidence type="ECO:0000259" key="2">
    <source>
        <dbReference type="Pfam" id="PF26616"/>
    </source>
</evidence>
<accession>A0AA40DLZ2</accession>
<evidence type="ECO:0000256" key="1">
    <source>
        <dbReference type="SAM" id="Phobius"/>
    </source>
</evidence>
<keyword evidence="1" id="KW-0472">Membrane</keyword>
<keyword evidence="1" id="KW-1133">Transmembrane helix</keyword>
<protein>
    <recommendedName>
        <fullName evidence="2">CorA-like transporter domain-containing protein</fullName>
    </recommendedName>
</protein>
<gene>
    <name evidence="3" type="ORF">B0H67DRAFT_648682</name>
</gene>
<organism evidence="3 4">
    <name type="scientific">Lasiosphaeris hirsuta</name>
    <dbReference type="NCBI Taxonomy" id="260670"/>
    <lineage>
        <taxon>Eukaryota</taxon>
        <taxon>Fungi</taxon>
        <taxon>Dikarya</taxon>
        <taxon>Ascomycota</taxon>
        <taxon>Pezizomycotina</taxon>
        <taxon>Sordariomycetes</taxon>
        <taxon>Sordariomycetidae</taxon>
        <taxon>Sordariales</taxon>
        <taxon>Lasiosphaeriaceae</taxon>
        <taxon>Lasiosphaeris</taxon>
    </lineage>
</organism>
<comment type="caution">
    <text evidence="3">The sequence shown here is derived from an EMBL/GenBank/DDBJ whole genome shotgun (WGS) entry which is preliminary data.</text>
</comment>
<feature type="domain" description="CorA-like transporter" evidence="2">
    <location>
        <begin position="14"/>
        <end position="297"/>
    </location>
</feature>
<dbReference type="AlphaFoldDB" id="A0AA40DLZ2"/>
<sequence length="565" mass="64204">MAVSVDISKLYAVRDEYPSNLGPKITGTHFSALDGYQRTLRAIEPNLFVQSEEEVEVRFRDLEFEGKARTKFNAHSEEKVKFWLGIAQRRDLASQSEIATATKTDPKSRFIYFFADNSRDNLRVQRSTVALIFTYYRVMPEFLDFLTCFGIQSTLRDVRFSGFRKQVALPRRPGITTAVDALGRSGHQYQVAYNLKGTSPTEDGEWSIRNAAFYHRFDVISGRSLWIVTKGRKDVYQSYEELTGEDGREEDTSFGTTDQSFVSSLAPHLMFARWSRDDWRGYVRELEEAVDRESKMAKLVPREDGYLPRHYKSSDVRRMQIWEEQASEVVVILEGNVDILMSLQQFYRRLARDDRFPFRDSCAGEINDFASNLDTIVSDMKNSISRAKALMKTTADRKELIKQYRVDDEADRMRRLNKNMEREAIVVRIITLVTLVYLPATFVSTLFSTDIIKYQVDNYPDGKYSKVAMDRWLQVTIPLTAITLFAAWYGNGWATKKAAHAVGGDFVGAIEEKGEVGGGVEQSQPLPGNRILAWLRAQRAGLARLTAGSPVLGAIGSKGSVGPYP</sequence>